<accession>A0AAV4VJM4</accession>
<comment type="caution">
    <text evidence="1">The sequence shown here is derived from an EMBL/GenBank/DDBJ whole genome shotgun (WGS) entry which is preliminary data.</text>
</comment>
<sequence>MPTPVPWPAALDCAVEDSWREQPDRGSPTDSQLGLNQVSLLARGVRYRILLGKMKLWFSISLALTALSIGYCLLDEDYESKEKDGSKRTAKSLDVPFIPQGGKKADWTVQPVKIIIRDKPGIVNVPHPYPVKHFVPVPKVIPYLKKVPILKPLPVPLFVPKIKVIPKKILVPKPFKIVKKIPIPKPYFYKKEIPIPKPLAIPKPFPVPIPKFYKKKVFVPVPKKVFVPKIKTYPVPVPKFVKQPIHIITRLTPKKFCSQNCACANNS</sequence>
<dbReference type="EMBL" id="BPLQ01013154">
    <property type="protein sequence ID" value="GIY70346.1"/>
    <property type="molecule type" value="Genomic_DNA"/>
</dbReference>
<organism evidence="1 2">
    <name type="scientific">Caerostris darwini</name>
    <dbReference type="NCBI Taxonomy" id="1538125"/>
    <lineage>
        <taxon>Eukaryota</taxon>
        <taxon>Metazoa</taxon>
        <taxon>Ecdysozoa</taxon>
        <taxon>Arthropoda</taxon>
        <taxon>Chelicerata</taxon>
        <taxon>Arachnida</taxon>
        <taxon>Araneae</taxon>
        <taxon>Araneomorphae</taxon>
        <taxon>Entelegynae</taxon>
        <taxon>Araneoidea</taxon>
        <taxon>Araneidae</taxon>
        <taxon>Caerostris</taxon>
    </lineage>
</organism>
<reference evidence="1 2" key="1">
    <citation type="submission" date="2021-06" db="EMBL/GenBank/DDBJ databases">
        <title>Caerostris darwini draft genome.</title>
        <authorList>
            <person name="Kono N."/>
            <person name="Arakawa K."/>
        </authorList>
    </citation>
    <scope>NUCLEOTIDE SEQUENCE [LARGE SCALE GENOMIC DNA]</scope>
</reference>
<dbReference type="Proteomes" id="UP001054837">
    <property type="component" value="Unassembled WGS sequence"/>
</dbReference>
<evidence type="ECO:0000313" key="1">
    <source>
        <dbReference type="EMBL" id="GIY70346.1"/>
    </source>
</evidence>
<evidence type="ECO:0000313" key="2">
    <source>
        <dbReference type="Proteomes" id="UP001054837"/>
    </source>
</evidence>
<proteinExistence type="predicted"/>
<keyword evidence="2" id="KW-1185">Reference proteome</keyword>
<protein>
    <submittedName>
        <fullName evidence="1">Uncharacterized protein</fullName>
    </submittedName>
</protein>
<dbReference type="AlphaFoldDB" id="A0AAV4VJM4"/>
<name>A0AAV4VJM4_9ARAC</name>
<gene>
    <name evidence="1" type="primary">AVEN_60984_1</name>
    <name evidence="1" type="ORF">CDAR_61791</name>
</gene>